<name>A0A1G1XRK0_9BACT</name>
<dbReference type="InterPro" id="IPR002227">
    <property type="entry name" value="Tyrosinase_Cu-bd"/>
</dbReference>
<evidence type="ECO:0000313" key="7">
    <source>
        <dbReference type="Proteomes" id="UP000176498"/>
    </source>
</evidence>
<protein>
    <recommendedName>
        <fullName evidence="5">Tyrosinase copper-binding domain-containing protein</fullName>
    </recommendedName>
</protein>
<dbReference type="InterPro" id="IPR029044">
    <property type="entry name" value="Nucleotide-diphossugar_trans"/>
</dbReference>
<feature type="transmembrane region" description="Helical" evidence="4">
    <location>
        <begin position="245"/>
        <end position="267"/>
    </location>
</feature>
<dbReference type="PROSITE" id="PS00498">
    <property type="entry name" value="TYROSINASE_2"/>
    <property type="match status" value="1"/>
</dbReference>
<evidence type="ECO:0000256" key="4">
    <source>
        <dbReference type="SAM" id="Phobius"/>
    </source>
</evidence>
<evidence type="ECO:0000256" key="2">
    <source>
        <dbReference type="ARBA" id="ARBA00022676"/>
    </source>
</evidence>
<sequence length="348" mass="40434">MNKIAIIIVNYNGKEYLPDCLKSLADLACPKENLKIFLIDNASSDDSVDYVKNNFPEIEIIINKENLGFAAGNNIGLQKAIAGQFDYIFLLNQDTICQPDFLNKLMAVMEKDEQIAAVQPRLMLYPEINKVNSLGNAIHYLGFGFSSGGYQQFAGELEPKEIAYASGAAVLMRRQVLEKIGLFDPEFFMYHEDLDLGWRVRMAGYKILVVPSAVVYHKYHFSKSIKKYYFMERNRFICLLENYKLATLLLILPALIAMELGLLLFSFKSGFWREKLRVYGYFLGLKNWQRIFRERRARKEKRVRSDSEIVKLFTGKIEFQEIDNWLLKKIANPLFNAYWQLVKSVIFW</sequence>
<accession>A0A1G1XRK0</accession>
<comment type="similarity">
    <text evidence="1">Belongs to the glycosyltransferase 2 family.</text>
</comment>
<dbReference type="EMBL" id="MHHZ01000002">
    <property type="protein sequence ID" value="OGY42592.1"/>
    <property type="molecule type" value="Genomic_DNA"/>
</dbReference>
<keyword evidence="4" id="KW-0812">Transmembrane</keyword>
<dbReference type="InterPro" id="IPR001173">
    <property type="entry name" value="Glyco_trans_2-like"/>
</dbReference>
<keyword evidence="4" id="KW-0472">Membrane</keyword>
<dbReference type="GO" id="GO:0016757">
    <property type="term" value="F:glycosyltransferase activity"/>
    <property type="evidence" value="ECO:0007669"/>
    <property type="project" value="UniProtKB-KW"/>
</dbReference>
<dbReference type="PANTHER" id="PTHR43179">
    <property type="entry name" value="RHAMNOSYLTRANSFERASE WBBL"/>
    <property type="match status" value="1"/>
</dbReference>
<dbReference type="GO" id="GO:0016491">
    <property type="term" value="F:oxidoreductase activity"/>
    <property type="evidence" value="ECO:0007669"/>
    <property type="project" value="InterPro"/>
</dbReference>
<evidence type="ECO:0000259" key="5">
    <source>
        <dbReference type="PROSITE" id="PS00498"/>
    </source>
</evidence>
<gene>
    <name evidence="6" type="ORF">A2Y82_01765</name>
</gene>
<evidence type="ECO:0000313" key="6">
    <source>
        <dbReference type="EMBL" id="OGY42592.1"/>
    </source>
</evidence>
<dbReference type="Gene3D" id="3.90.550.10">
    <property type="entry name" value="Spore Coat Polysaccharide Biosynthesis Protein SpsA, Chain A"/>
    <property type="match status" value="1"/>
</dbReference>
<evidence type="ECO:0000256" key="1">
    <source>
        <dbReference type="ARBA" id="ARBA00006739"/>
    </source>
</evidence>
<proteinExistence type="inferred from homology"/>
<evidence type="ECO:0000256" key="3">
    <source>
        <dbReference type="ARBA" id="ARBA00022679"/>
    </source>
</evidence>
<reference evidence="6 7" key="1">
    <citation type="journal article" date="2016" name="Nat. Commun.">
        <title>Thousands of microbial genomes shed light on interconnected biogeochemical processes in an aquifer system.</title>
        <authorList>
            <person name="Anantharaman K."/>
            <person name="Brown C.T."/>
            <person name="Hug L.A."/>
            <person name="Sharon I."/>
            <person name="Castelle C.J."/>
            <person name="Probst A.J."/>
            <person name="Thomas B.C."/>
            <person name="Singh A."/>
            <person name="Wilkins M.J."/>
            <person name="Karaoz U."/>
            <person name="Brodie E.L."/>
            <person name="Williams K.H."/>
            <person name="Hubbard S.S."/>
            <person name="Banfield J.F."/>
        </authorList>
    </citation>
    <scope>NUCLEOTIDE SEQUENCE [LARGE SCALE GENOMIC DNA]</scope>
</reference>
<dbReference type="AlphaFoldDB" id="A0A1G1XRK0"/>
<keyword evidence="4" id="KW-1133">Transmembrane helix</keyword>
<dbReference type="Pfam" id="PF00535">
    <property type="entry name" value="Glycos_transf_2"/>
    <property type="match status" value="1"/>
</dbReference>
<comment type="caution">
    <text evidence="6">The sequence shown here is derived from an EMBL/GenBank/DDBJ whole genome shotgun (WGS) entry which is preliminary data.</text>
</comment>
<feature type="domain" description="Tyrosinase copper-binding" evidence="5">
    <location>
        <begin position="184"/>
        <end position="195"/>
    </location>
</feature>
<organism evidence="6 7">
    <name type="scientific">Candidatus Buchananbacteria bacterium RBG_13_36_9</name>
    <dbReference type="NCBI Taxonomy" id="1797530"/>
    <lineage>
        <taxon>Bacteria</taxon>
        <taxon>Candidatus Buchananiibacteriota</taxon>
    </lineage>
</organism>
<keyword evidence="2" id="KW-0328">Glycosyltransferase</keyword>
<dbReference type="CDD" id="cd04186">
    <property type="entry name" value="GT_2_like_c"/>
    <property type="match status" value="1"/>
</dbReference>
<dbReference type="PANTHER" id="PTHR43179:SF12">
    <property type="entry name" value="GALACTOFURANOSYLTRANSFERASE GLFT2"/>
    <property type="match status" value="1"/>
</dbReference>
<dbReference type="Proteomes" id="UP000176498">
    <property type="component" value="Unassembled WGS sequence"/>
</dbReference>
<keyword evidence="3" id="KW-0808">Transferase</keyword>
<dbReference type="SUPFAM" id="SSF53448">
    <property type="entry name" value="Nucleotide-diphospho-sugar transferases"/>
    <property type="match status" value="1"/>
</dbReference>